<dbReference type="InterPro" id="IPR006685">
    <property type="entry name" value="MscS_channel_2nd"/>
</dbReference>
<keyword evidence="5 6" id="KW-0472">Membrane</keyword>
<name>A0ABV6YNM7_UNCEI</name>
<dbReference type="Proteomes" id="UP001594288">
    <property type="component" value="Unassembled WGS sequence"/>
</dbReference>
<sequence>MDAVNEWFRTTLGLSPEFQSKIITSIIIAVALWLINAIINALFLRRVKDLRLRYNLRKTFGYILFFTGAIAIVRVWFGDFQQATTYLGLLSAGIAIALRDPIVNLAGWVFIALRRPFAVGDRIQIGQHSGDVIDLRVFQFTILEIGNWVAADQSTGRIIHIPNGKIFSEPLANYGKGFDYIWNEIPVLITFESDWKKAKDILQHIATKHSESLSEAATQKVTTSAQKFMIFYSVLTPTVYTSVKESGVLLTIRHLCEPRRRRTKSEAIWEDILEQFGNENDIDFAYPTRRFYDNAREGKAHGGDQTCQNS</sequence>
<feature type="transmembrane region" description="Helical" evidence="6">
    <location>
        <begin position="22"/>
        <end position="47"/>
    </location>
</feature>
<keyword evidence="3 6" id="KW-0812">Transmembrane</keyword>
<dbReference type="SUPFAM" id="SSF82689">
    <property type="entry name" value="Mechanosensitive channel protein MscS (YggB), C-terminal domain"/>
    <property type="match status" value="1"/>
</dbReference>
<evidence type="ECO:0000313" key="8">
    <source>
        <dbReference type="EMBL" id="MFC1799661.1"/>
    </source>
</evidence>
<dbReference type="InterPro" id="IPR023408">
    <property type="entry name" value="MscS_beta-dom_sf"/>
</dbReference>
<dbReference type="Gene3D" id="3.30.70.100">
    <property type="match status" value="1"/>
</dbReference>
<proteinExistence type="predicted"/>
<evidence type="ECO:0000256" key="1">
    <source>
        <dbReference type="ARBA" id="ARBA00004651"/>
    </source>
</evidence>
<evidence type="ECO:0000256" key="4">
    <source>
        <dbReference type="ARBA" id="ARBA00022989"/>
    </source>
</evidence>
<dbReference type="InterPro" id="IPR010920">
    <property type="entry name" value="LSM_dom_sf"/>
</dbReference>
<keyword evidence="2" id="KW-1003">Cell membrane</keyword>
<reference evidence="8 9" key="1">
    <citation type="submission" date="2024-09" db="EMBL/GenBank/DDBJ databases">
        <authorList>
            <person name="D'Angelo T."/>
        </authorList>
    </citation>
    <scope>NUCLEOTIDE SEQUENCE [LARGE SCALE GENOMIC DNA]</scope>
    <source>
        <strain evidence="8">SAG AM-311-F02</strain>
    </source>
</reference>
<keyword evidence="4 6" id="KW-1133">Transmembrane helix</keyword>
<feature type="domain" description="Mechanosensitive ion channel MscS" evidence="7">
    <location>
        <begin position="101"/>
        <end position="175"/>
    </location>
</feature>
<dbReference type="Gene3D" id="1.10.287.1260">
    <property type="match status" value="1"/>
</dbReference>
<evidence type="ECO:0000256" key="2">
    <source>
        <dbReference type="ARBA" id="ARBA00022475"/>
    </source>
</evidence>
<evidence type="ECO:0000259" key="7">
    <source>
        <dbReference type="Pfam" id="PF00924"/>
    </source>
</evidence>
<dbReference type="Pfam" id="PF00924">
    <property type="entry name" value="MS_channel_2nd"/>
    <property type="match status" value="1"/>
</dbReference>
<dbReference type="InterPro" id="IPR011066">
    <property type="entry name" value="MscS_channel_C_sf"/>
</dbReference>
<dbReference type="Gene3D" id="2.30.30.60">
    <property type="match status" value="1"/>
</dbReference>
<evidence type="ECO:0000256" key="5">
    <source>
        <dbReference type="ARBA" id="ARBA00023136"/>
    </source>
</evidence>
<gene>
    <name evidence="8" type="ORF">ACFL2Z_01960</name>
</gene>
<dbReference type="EMBL" id="JBHPEI010000020">
    <property type="protein sequence ID" value="MFC1799661.1"/>
    <property type="molecule type" value="Genomic_DNA"/>
</dbReference>
<dbReference type="PANTHER" id="PTHR30566">
    <property type="entry name" value="YNAI-RELATED MECHANOSENSITIVE ION CHANNEL"/>
    <property type="match status" value="1"/>
</dbReference>
<dbReference type="PANTHER" id="PTHR30566:SF5">
    <property type="entry name" value="MECHANOSENSITIVE ION CHANNEL PROTEIN 1, MITOCHONDRIAL-RELATED"/>
    <property type="match status" value="1"/>
</dbReference>
<evidence type="ECO:0000313" key="9">
    <source>
        <dbReference type="Proteomes" id="UP001594288"/>
    </source>
</evidence>
<comment type="subcellular location">
    <subcellularLocation>
        <location evidence="1">Cell membrane</location>
        <topology evidence="1">Multi-pass membrane protein</topology>
    </subcellularLocation>
</comment>
<evidence type="ECO:0000256" key="6">
    <source>
        <dbReference type="SAM" id="Phobius"/>
    </source>
</evidence>
<feature type="transmembrane region" description="Helical" evidence="6">
    <location>
        <begin position="59"/>
        <end position="77"/>
    </location>
</feature>
<keyword evidence="9" id="KW-1185">Reference proteome</keyword>
<evidence type="ECO:0000256" key="3">
    <source>
        <dbReference type="ARBA" id="ARBA00022692"/>
    </source>
</evidence>
<protein>
    <submittedName>
        <fullName evidence="8">Mechanosensitive ion channel family protein</fullName>
    </submittedName>
</protein>
<dbReference type="SUPFAM" id="SSF50182">
    <property type="entry name" value="Sm-like ribonucleoproteins"/>
    <property type="match status" value="1"/>
</dbReference>
<organism evidence="8 9">
    <name type="scientific">Eiseniibacteriota bacterium</name>
    <dbReference type="NCBI Taxonomy" id="2212470"/>
    <lineage>
        <taxon>Bacteria</taxon>
        <taxon>Candidatus Eiseniibacteriota</taxon>
    </lineage>
</organism>
<accession>A0ABV6YNM7</accession>
<comment type="caution">
    <text evidence="8">The sequence shown here is derived from an EMBL/GenBank/DDBJ whole genome shotgun (WGS) entry which is preliminary data.</text>
</comment>